<accession>A0A382KSK4</accession>
<gene>
    <name evidence="1" type="ORF">METZ01_LOCUS278495</name>
</gene>
<reference evidence="1" key="1">
    <citation type="submission" date="2018-05" db="EMBL/GenBank/DDBJ databases">
        <authorList>
            <person name="Lanie J.A."/>
            <person name="Ng W.-L."/>
            <person name="Kazmierczak K.M."/>
            <person name="Andrzejewski T.M."/>
            <person name="Davidsen T.M."/>
            <person name="Wayne K.J."/>
            <person name="Tettelin H."/>
            <person name="Glass J.I."/>
            <person name="Rusch D."/>
            <person name="Podicherti R."/>
            <person name="Tsui H.-C.T."/>
            <person name="Winkler M.E."/>
        </authorList>
    </citation>
    <scope>NUCLEOTIDE SEQUENCE</scope>
</reference>
<organism evidence="1">
    <name type="scientific">marine metagenome</name>
    <dbReference type="NCBI Taxonomy" id="408172"/>
    <lineage>
        <taxon>unclassified sequences</taxon>
        <taxon>metagenomes</taxon>
        <taxon>ecological metagenomes</taxon>
    </lineage>
</organism>
<dbReference type="SUPFAM" id="SSF52540">
    <property type="entry name" value="P-loop containing nucleoside triphosphate hydrolases"/>
    <property type="match status" value="1"/>
</dbReference>
<dbReference type="Pfam" id="PF03237">
    <property type="entry name" value="Terminase_6N"/>
    <property type="match status" value="1"/>
</dbReference>
<name>A0A382KSK4_9ZZZZ</name>
<proteinExistence type="predicted"/>
<feature type="non-terminal residue" evidence="1">
    <location>
        <position position="154"/>
    </location>
</feature>
<dbReference type="InterPro" id="IPR027417">
    <property type="entry name" value="P-loop_NTPase"/>
</dbReference>
<sequence>MKEYLKCSQDPTHFIETYTQIISLDEGLVKFKLRGYQKELIDHYDGNRFNVVLASRQSGKSITSCAYLLWYLLFHPEVTVAVLANKGAIAREMIARVVTMLESVPFFLQPGVKILNKGNIEFANDSKIVAAATSSSSIRGLSINLLYLDEFAFV</sequence>
<protein>
    <submittedName>
        <fullName evidence="1">Uncharacterized protein</fullName>
    </submittedName>
</protein>
<evidence type="ECO:0000313" key="1">
    <source>
        <dbReference type="EMBL" id="SVC25641.1"/>
    </source>
</evidence>
<dbReference type="Gene3D" id="3.40.50.300">
    <property type="entry name" value="P-loop containing nucleotide triphosphate hydrolases"/>
    <property type="match status" value="1"/>
</dbReference>
<dbReference type="AlphaFoldDB" id="A0A382KSK4"/>
<dbReference type="EMBL" id="UINC01081614">
    <property type="protein sequence ID" value="SVC25641.1"/>
    <property type="molecule type" value="Genomic_DNA"/>
</dbReference>